<comment type="function">
    <text evidence="4">Translation factor that promotes translation elongation and termination, particularly upon ribosome stalling at specific amino acid sequence contexts. Binds between the exit (E) and peptidyl (P) site of the ribosome and promotes rescue of stalled ribosome: specifically required for efficient translation of polyproline-containing peptides as well as other motifs that stall the ribosome. Acts as ribosome quality control (RQC) cofactor by joining the RQC complex to facilitate peptidyl transfer during CAT tailing step.</text>
</comment>
<evidence type="ECO:0000256" key="3">
    <source>
        <dbReference type="ARBA" id="ARBA00023071"/>
    </source>
</evidence>
<dbReference type="CDD" id="cd04468">
    <property type="entry name" value="S1_eIF5A"/>
    <property type="match status" value="1"/>
</dbReference>
<organism evidence="6 7">
    <name type="scientific">Cerrena zonata</name>
    <dbReference type="NCBI Taxonomy" id="2478898"/>
    <lineage>
        <taxon>Eukaryota</taxon>
        <taxon>Fungi</taxon>
        <taxon>Dikarya</taxon>
        <taxon>Basidiomycota</taxon>
        <taxon>Agaricomycotina</taxon>
        <taxon>Agaricomycetes</taxon>
        <taxon>Polyporales</taxon>
        <taxon>Cerrenaceae</taxon>
        <taxon>Cerrena</taxon>
    </lineage>
</organism>
<dbReference type="GO" id="GO:0045901">
    <property type="term" value="P:positive regulation of translational elongation"/>
    <property type="evidence" value="ECO:0007669"/>
    <property type="project" value="UniProtKB-UniRule"/>
</dbReference>
<dbReference type="Pfam" id="PF21485">
    <property type="entry name" value="IF5A-like_N"/>
    <property type="match status" value="1"/>
</dbReference>
<dbReference type="GO" id="GO:0043022">
    <property type="term" value="F:ribosome binding"/>
    <property type="evidence" value="ECO:0007669"/>
    <property type="project" value="UniProtKB-UniRule"/>
</dbReference>
<comment type="caution">
    <text evidence="6">The sequence shown here is derived from an EMBL/GenBank/DDBJ whole genome shotgun (WGS) entry which is preliminary data.</text>
</comment>
<protein>
    <recommendedName>
        <fullName evidence="4">Eukaryotic translation initiation factor 5A</fullName>
        <shortName evidence="4">eIF-5A</shortName>
    </recommendedName>
</protein>
<keyword evidence="3 4" id="KW-0385">Hypusine</keyword>
<dbReference type="GO" id="GO:0003746">
    <property type="term" value="F:translation elongation factor activity"/>
    <property type="evidence" value="ECO:0007669"/>
    <property type="project" value="UniProtKB-UniRule"/>
</dbReference>
<dbReference type="InterPro" id="IPR048670">
    <property type="entry name" value="IF5A-like_N"/>
</dbReference>
<sequence length="144" mass="15829">MEYTVSDAGVALTYPMQCSELRINEYVVIKERPCQIVDISKADEDNVNLVGTDIFTGKQSNELFSSTHNMQVPNVMKREYQLVDIDDVLLSLMTADGSTKDGIRVPLGDLGEDMRFGFEEGKTLLVTIMSAMGEEAAVSCNPAP</sequence>
<accession>A0AAW0G7B3</accession>
<comment type="similarity">
    <text evidence="1 4">Belongs to the eIF-5A family.</text>
</comment>
<dbReference type="PIRSF" id="PIRSF003025">
    <property type="entry name" value="eIF5A"/>
    <property type="match status" value="1"/>
</dbReference>
<reference evidence="6 7" key="1">
    <citation type="submission" date="2022-09" db="EMBL/GenBank/DDBJ databases">
        <authorList>
            <person name="Palmer J.M."/>
        </authorList>
    </citation>
    <scope>NUCLEOTIDE SEQUENCE [LARGE SCALE GENOMIC DNA]</scope>
    <source>
        <strain evidence="6 7">DSM 7382</strain>
    </source>
</reference>
<keyword evidence="2 4" id="KW-0648">Protein biosynthesis</keyword>
<dbReference type="InterPro" id="IPR001884">
    <property type="entry name" value="IF5A-like"/>
</dbReference>
<dbReference type="InterPro" id="IPR020189">
    <property type="entry name" value="IF5A_C"/>
</dbReference>
<dbReference type="AlphaFoldDB" id="A0AAW0G7B3"/>
<dbReference type="GO" id="GO:0045905">
    <property type="term" value="P:positive regulation of translational termination"/>
    <property type="evidence" value="ECO:0007669"/>
    <property type="project" value="UniProtKB-UniRule"/>
</dbReference>
<evidence type="ECO:0000259" key="5">
    <source>
        <dbReference type="SMART" id="SM01376"/>
    </source>
</evidence>
<evidence type="ECO:0000256" key="1">
    <source>
        <dbReference type="ARBA" id="ARBA00006016"/>
    </source>
</evidence>
<feature type="domain" description="Translation initiation factor 5A C-terminal" evidence="5">
    <location>
        <begin position="74"/>
        <end position="141"/>
    </location>
</feature>
<dbReference type="EMBL" id="JASBNA010000013">
    <property type="protein sequence ID" value="KAK7687539.1"/>
    <property type="molecule type" value="Genomic_DNA"/>
</dbReference>
<evidence type="ECO:0000256" key="4">
    <source>
        <dbReference type="RuleBase" id="RU362005"/>
    </source>
</evidence>
<proteinExistence type="inferred from homology"/>
<dbReference type="Pfam" id="PF01287">
    <property type="entry name" value="eIF-5a"/>
    <property type="match status" value="1"/>
</dbReference>
<evidence type="ECO:0000313" key="6">
    <source>
        <dbReference type="EMBL" id="KAK7687539.1"/>
    </source>
</evidence>
<dbReference type="InterPro" id="IPR008991">
    <property type="entry name" value="Translation_prot_SH3-like_sf"/>
</dbReference>
<dbReference type="GO" id="GO:0003723">
    <property type="term" value="F:RNA binding"/>
    <property type="evidence" value="ECO:0007669"/>
    <property type="project" value="InterPro"/>
</dbReference>
<dbReference type="SUPFAM" id="SSF50104">
    <property type="entry name" value="Translation proteins SH3-like domain"/>
    <property type="match status" value="1"/>
</dbReference>
<dbReference type="Proteomes" id="UP001385951">
    <property type="component" value="Unassembled WGS sequence"/>
</dbReference>
<dbReference type="SUPFAM" id="SSF50249">
    <property type="entry name" value="Nucleic acid-binding proteins"/>
    <property type="match status" value="1"/>
</dbReference>
<keyword evidence="7" id="KW-1185">Reference proteome</keyword>
<comment type="PTM">
    <text evidence="4">eIF-5A seems to be the only eukaryotic protein to have a hypusine residue which is a post-translational modification of a lysine by the addition of a butylamino group.</text>
</comment>
<dbReference type="Gene3D" id="2.30.30.30">
    <property type="match status" value="1"/>
</dbReference>
<evidence type="ECO:0000256" key="2">
    <source>
        <dbReference type="ARBA" id="ARBA00022917"/>
    </source>
</evidence>
<dbReference type="InterPro" id="IPR014722">
    <property type="entry name" value="Rib_uL2_dom2"/>
</dbReference>
<dbReference type="FunFam" id="2.40.50.140:FF:000034">
    <property type="entry name" value="Eukaryotic translation initiation factor 5A"/>
    <property type="match status" value="1"/>
</dbReference>
<dbReference type="SMART" id="SM01376">
    <property type="entry name" value="eIF-5a"/>
    <property type="match status" value="1"/>
</dbReference>
<evidence type="ECO:0000313" key="7">
    <source>
        <dbReference type="Proteomes" id="UP001385951"/>
    </source>
</evidence>
<dbReference type="PANTHER" id="PTHR11673">
    <property type="entry name" value="TRANSLATION INITIATION FACTOR 5A FAMILY MEMBER"/>
    <property type="match status" value="1"/>
</dbReference>
<gene>
    <name evidence="6" type="ORF">QCA50_009423</name>
</gene>
<dbReference type="NCBIfam" id="TIGR00037">
    <property type="entry name" value="eIF_5A"/>
    <property type="match status" value="1"/>
</dbReference>
<dbReference type="Gene3D" id="2.40.50.140">
    <property type="entry name" value="Nucleic acid-binding proteins"/>
    <property type="match status" value="1"/>
</dbReference>
<dbReference type="InterPro" id="IPR012340">
    <property type="entry name" value="NA-bd_OB-fold"/>
</dbReference>
<name>A0AAW0G7B3_9APHY</name>